<feature type="region of interest" description="Disordered" evidence="1">
    <location>
        <begin position="215"/>
        <end position="249"/>
    </location>
</feature>
<gene>
    <name evidence="3" type="ORF">GSLYS_00007588001</name>
</gene>
<evidence type="ECO:0000313" key="4">
    <source>
        <dbReference type="Proteomes" id="UP001497497"/>
    </source>
</evidence>
<evidence type="ECO:0000313" key="3">
    <source>
        <dbReference type="EMBL" id="CAL1533628.1"/>
    </source>
</evidence>
<reference evidence="3 4" key="1">
    <citation type="submission" date="2024-04" db="EMBL/GenBank/DDBJ databases">
        <authorList>
            <consortium name="Genoscope - CEA"/>
            <person name="William W."/>
        </authorList>
    </citation>
    <scope>NUCLEOTIDE SEQUENCE [LARGE SCALE GENOMIC DNA]</scope>
</reference>
<evidence type="ECO:0000256" key="1">
    <source>
        <dbReference type="SAM" id="MobiDB-lite"/>
    </source>
</evidence>
<sequence length="412" mass="43400">MGRSRIAVTNVWNKINMGILIVALALLAVARAEVVITVTPEVVNPGLTPSFAVNCALVEMEEVKIVTLTISRQTFGKDGMLTLKKEVIAKIDAMTPQAPLPSLKYPSVTVLGALTSIESELGSYLTAVWPNPRLEDLGLYTCDATVVGEFGVLEPLTAALQITSANPVVDRVLVALVALEAKLDGFNQTLVSFQTQLDNVTAEAQLREAALSEQLATTAAPTTTTTTAAPTTVTDETTTSAGTTPAETTTTAAPTASIIDQLILALEIITVRLDTVNTTVTALEDKVTAFEAVNVTVSSLEEKVTALEAVNDTVVVLEEKLVAFEAVNASVVVIEERLVALEAVNASVTALEEKVTTFESINASVVVIEEKLVALETVNASVTALEEKVTALESINASVEVLEEKVAALESP</sequence>
<accession>A0AAV2HI29</accession>
<keyword evidence="2" id="KW-0732">Signal</keyword>
<evidence type="ECO:0000256" key="2">
    <source>
        <dbReference type="SAM" id="SignalP"/>
    </source>
</evidence>
<dbReference type="Proteomes" id="UP001497497">
    <property type="component" value="Unassembled WGS sequence"/>
</dbReference>
<proteinExistence type="predicted"/>
<feature type="chain" id="PRO_5043640365" evidence="2">
    <location>
        <begin position="33"/>
        <end position="412"/>
    </location>
</feature>
<feature type="non-terminal residue" evidence="3">
    <location>
        <position position="412"/>
    </location>
</feature>
<dbReference type="AlphaFoldDB" id="A0AAV2HI29"/>
<keyword evidence="4" id="KW-1185">Reference proteome</keyword>
<protein>
    <submittedName>
        <fullName evidence="3">Uncharacterized protein</fullName>
    </submittedName>
</protein>
<feature type="signal peptide" evidence="2">
    <location>
        <begin position="1"/>
        <end position="32"/>
    </location>
</feature>
<name>A0AAV2HI29_LYMST</name>
<comment type="caution">
    <text evidence="3">The sequence shown here is derived from an EMBL/GenBank/DDBJ whole genome shotgun (WGS) entry which is preliminary data.</text>
</comment>
<organism evidence="3 4">
    <name type="scientific">Lymnaea stagnalis</name>
    <name type="common">Great pond snail</name>
    <name type="synonym">Helix stagnalis</name>
    <dbReference type="NCBI Taxonomy" id="6523"/>
    <lineage>
        <taxon>Eukaryota</taxon>
        <taxon>Metazoa</taxon>
        <taxon>Spiralia</taxon>
        <taxon>Lophotrochozoa</taxon>
        <taxon>Mollusca</taxon>
        <taxon>Gastropoda</taxon>
        <taxon>Heterobranchia</taxon>
        <taxon>Euthyneura</taxon>
        <taxon>Panpulmonata</taxon>
        <taxon>Hygrophila</taxon>
        <taxon>Lymnaeoidea</taxon>
        <taxon>Lymnaeidae</taxon>
        <taxon>Lymnaea</taxon>
    </lineage>
</organism>
<feature type="compositionally biased region" description="Low complexity" evidence="1">
    <location>
        <begin position="216"/>
        <end position="249"/>
    </location>
</feature>
<dbReference type="EMBL" id="CAXITT010000147">
    <property type="protein sequence ID" value="CAL1533628.1"/>
    <property type="molecule type" value="Genomic_DNA"/>
</dbReference>